<dbReference type="GO" id="GO:0005506">
    <property type="term" value="F:iron ion binding"/>
    <property type="evidence" value="ECO:0007669"/>
    <property type="project" value="InterPro"/>
</dbReference>
<comment type="caution">
    <text evidence="4">The sequence shown here is derived from an EMBL/GenBank/DDBJ whole genome shotgun (WGS) entry which is preliminary data.</text>
</comment>
<dbReference type="GO" id="GO:0020037">
    <property type="term" value="F:heme binding"/>
    <property type="evidence" value="ECO:0007669"/>
    <property type="project" value="InterPro"/>
</dbReference>
<name>A0A9Q0KCZ7_9MAGN</name>
<proteinExistence type="inferred from homology"/>
<evidence type="ECO:0000313" key="5">
    <source>
        <dbReference type="Proteomes" id="UP001141806"/>
    </source>
</evidence>
<dbReference type="OrthoDB" id="2789670at2759"/>
<dbReference type="EMBL" id="JAMYWD010000006">
    <property type="protein sequence ID" value="KAJ4968207.1"/>
    <property type="molecule type" value="Genomic_DNA"/>
</dbReference>
<evidence type="ECO:0000313" key="4">
    <source>
        <dbReference type="EMBL" id="KAJ4968207.1"/>
    </source>
</evidence>
<organism evidence="4 5">
    <name type="scientific">Protea cynaroides</name>
    <dbReference type="NCBI Taxonomy" id="273540"/>
    <lineage>
        <taxon>Eukaryota</taxon>
        <taxon>Viridiplantae</taxon>
        <taxon>Streptophyta</taxon>
        <taxon>Embryophyta</taxon>
        <taxon>Tracheophyta</taxon>
        <taxon>Spermatophyta</taxon>
        <taxon>Magnoliopsida</taxon>
        <taxon>Proteales</taxon>
        <taxon>Proteaceae</taxon>
        <taxon>Protea</taxon>
    </lineage>
</organism>
<dbReference type="InterPro" id="IPR001128">
    <property type="entry name" value="Cyt_P450"/>
</dbReference>
<gene>
    <name evidence="4" type="ORF">NE237_014908</name>
</gene>
<keyword evidence="3" id="KW-0408">Iron</keyword>
<keyword evidence="5" id="KW-1185">Reference proteome</keyword>
<keyword evidence="2" id="KW-0479">Metal-binding</keyword>
<evidence type="ECO:0000256" key="1">
    <source>
        <dbReference type="ARBA" id="ARBA00010617"/>
    </source>
</evidence>
<dbReference type="GO" id="GO:0004497">
    <property type="term" value="F:monooxygenase activity"/>
    <property type="evidence" value="ECO:0007669"/>
    <property type="project" value="InterPro"/>
</dbReference>
<dbReference type="GO" id="GO:0016705">
    <property type="term" value="F:oxidoreductase activity, acting on paired donors, with incorporation or reduction of molecular oxygen"/>
    <property type="evidence" value="ECO:0007669"/>
    <property type="project" value="InterPro"/>
</dbReference>
<dbReference type="PANTHER" id="PTHR47955:SF15">
    <property type="entry name" value="CYTOCHROME P450 71A2-LIKE"/>
    <property type="match status" value="1"/>
</dbReference>
<dbReference type="InterPro" id="IPR036396">
    <property type="entry name" value="Cyt_P450_sf"/>
</dbReference>
<dbReference type="SUPFAM" id="SSF48264">
    <property type="entry name" value="Cytochrome P450"/>
    <property type="match status" value="1"/>
</dbReference>
<dbReference type="Pfam" id="PF00067">
    <property type="entry name" value="p450"/>
    <property type="match status" value="1"/>
</dbReference>
<reference evidence="4" key="1">
    <citation type="journal article" date="2023" name="Plant J.">
        <title>The genome of the king protea, Protea cynaroides.</title>
        <authorList>
            <person name="Chang J."/>
            <person name="Duong T.A."/>
            <person name="Schoeman C."/>
            <person name="Ma X."/>
            <person name="Roodt D."/>
            <person name="Barker N."/>
            <person name="Li Z."/>
            <person name="Van de Peer Y."/>
            <person name="Mizrachi E."/>
        </authorList>
    </citation>
    <scope>NUCLEOTIDE SEQUENCE</scope>
    <source>
        <tissue evidence="4">Young leaves</tissue>
    </source>
</reference>
<dbReference type="PANTHER" id="PTHR47955">
    <property type="entry name" value="CYTOCHROME P450 FAMILY 71 PROTEIN"/>
    <property type="match status" value="1"/>
</dbReference>
<sequence>MLLHICSKPTLVISRPDAAHEIMKNHDVIFSSRPASSFSRKLLYNHKNVAFAPYGDYWKQVREICVLLLLTTKRFQSFQPVREEETKAMIEIIKKSCSSSPSFFALVDLREVLMSLSNDVTCRINLGKKYGREDSVGKKFRKMIAELSYLVGVFNVGEFIPWLAWVNYVVGLEQKVEKSFQEVDSFLDQIIKDHILKRKIKDYGDHAADGVGQDFVDFLLRLQEDKSAKNTIGRENIKTIVLVSNTS</sequence>
<dbReference type="AlphaFoldDB" id="A0A9Q0KCZ7"/>
<accession>A0A9Q0KCZ7</accession>
<protein>
    <submittedName>
        <fullName evidence="4">Uncharacterized protein</fullName>
    </submittedName>
</protein>
<evidence type="ECO:0000256" key="3">
    <source>
        <dbReference type="ARBA" id="ARBA00023004"/>
    </source>
</evidence>
<comment type="similarity">
    <text evidence="1">Belongs to the cytochrome P450 family.</text>
</comment>
<evidence type="ECO:0000256" key="2">
    <source>
        <dbReference type="ARBA" id="ARBA00022723"/>
    </source>
</evidence>
<dbReference type="Proteomes" id="UP001141806">
    <property type="component" value="Unassembled WGS sequence"/>
</dbReference>
<dbReference type="Gene3D" id="1.10.630.10">
    <property type="entry name" value="Cytochrome P450"/>
    <property type="match status" value="1"/>
</dbReference>